<dbReference type="EMBL" id="KE148150">
    <property type="protein sequence ID" value="EPE07520.1"/>
    <property type="molecule type" value="Genomic_DNA"/>
</dbReference>
<dbReference type="InterPro" id="IPR042467">
    <property type="entry name" value="Peptidase_C65_otubain_sub2"/>
</dbReference>
<organism evidence="10 11">
    <name type="scientific">Ophiostoma piceae (strain UAMH 11346)</name>
    <name type="common">Sap stain fungus</name>
    <dbReference type="NCBI Taxonomy" id="1262450"/>
    <lineage>
        <taxon>Eukaryota</taxon>
        <taxon>Fungi</taxon>
        <taxon>Dikarya</taxon>
        <taxon>Ascomycota</taxon>
        <taxon>Pezizomycotina</taxon>
        <taxon>Sordariomycetes</taxon>
        <taxon>Sordariomycetidae</taxon>
        <taxon>Ophiostomatales</taxon>
        <taxon>Ophiostomataceae</taxon>
        <taxon>Ophiostoma</taxon>
    </lineage>
</organism>
<dbReference type="PANTHER" id="PTHR12931">
    <property type="entry name" value="UBIQUITIN THIOLESTERASE PROTEIN OTUB"/>
    <property type="match status" value="1"/>
</dbReference>
<dbReference type="GO" id="GO:0043130">
    <property type="term" value="F:ubiquitin binding"/>
    <property type="evidence" value="ECO:0007669"/>
    <property type="project" value="TreeGrafter"/>
</dbReference>
<dbReference type="GO" id="GO:0005634">
    <property type="term" value="C:nucleus"/>
    <property type="evidence" value="ECO:0007669"/>
    <property type="project" value="TreeGrafter"/>
</dbReference>
<feature type="compositionally biased region" description="Low complexity" evidence="8">
    <location>
        <begin position="920"/>
        <end position="931"/>
    </location>
</feature>
<dbReference type="InterPro" id="IPR038765">
    <property type="entry name" value="Papain-like_cys_pep_sf"/>
</dbReference>
<dbReference type="CDD" id="cd22749">
    <property type="entry name" value="Otubain_C65"/>
    <property type="match status" value="1"/>
</dbReference>
<dbReference type="HOGENOM" id="CLU_268745_0_0_1"/>
<comment type="catalytic activity">
    <reaction evidence="1">
        <text>Thiol-dependent hydrolysis of ester, thioester, amide, peptide and isopeptide bonds formed by the C-terminal Gly of ubiquitin (a 76-residue protein attached to proteins as an intracellular targeting signal).</text>
        <dbReference type="EC" id="3.4.19.12"/>
    </reaction>
</comment>
<feature type="region of interest" description="Disordered" evidence="8">
    <location>
        <begin position="1051"/>
        <end position="1152"/>
    </location>
</feature>
<evidence type="ECO:0000313" key="10">
    <source>
        <dbReference type="EMBL" id="EPE07520.1"/>
    </source>
</evidence>
<feature type="compositionally biased region" description="Polar residues" evidence="8">
    <location>
        <begin position="932"/>
        <end position="942"/>
    </location>
</feature>
<sequence length="1206" mass="131993">MFKPPAAPVSVLEAPFQITIEFTDYASYQHHQFRQQQYQQQLERQEQNRRDEEHHRQYYAQFHSHIQTQLQGQNQSQSHNQIQIQNQSQNHGQFQYQQQFQQQFPTHQSPAFAAPFQQPLPSDLPSELSSQIPAGQGLMVFQRQQQLAHQLSSVSSGPEARNHADAASHGRSDSLPETAGLININADFACHGPASSAHAPAIHGFLAYRNSNEISDHSHTPLLELDDNTHLMHYQNHQAQQSHQVSHNGHVHLQANGQGQLHPATTANATAPSPIDPIAHTPSTALATGAFPVNSPPVCNNSDAQHFNSASPTFIAAPSPHNNMAAPTSSAVSSSPHATASPTSPSSTTNSLRQLHHPRRQHHHANYNNLDGQQPFQHSHPYNYHQHLHQQIQERRLKKAHTFPVVHPGVYAFPDTPHYSGNINSSVISLPSQLLQKQQQLHQQQEHQQPHQLHQQGHIQEYEQYHDTRFIYPTYPVAAMPVDYEQVTALDQEAIDAEIAAQQTAAQNYRPDTEGPGVDELHITEDLQKLYTNADASFVEKTSKLPRAFPLYRPVRGDGNCGWRAIGFCYFELLVHSKDANLITAERARLLGLNDYIRNIGGYDPYVYEDMVEETDILLGNIIDVYPDYEKAMEAVSTAFNDAGASNAIIYHLRLLAASYLKENAEKYDGFLAHEMGIVGYCQDWIERPNCEIDHLRMELLTNILLKSSDMVLEIAYLDRNESDVLPTYRFPESNVGRLENTIARRMSLLFRPDHYDILYRPSLPSREVAGAVLSRFHTPEDVATCLTLDWVRAATIVAGEPVAEPASVDVAVVQTIPDTQSQHMDPFPIHQPLSIYEDTPDLTPGSSINSPAMFQVKGEPLTPVLAPSGAPVEAVPQAVLSMIGADTTNTSGLVAGTGEATETRSMAIGAAATGVDARTSAAPIPTSTSSGKQPSDTTQPSAAKRIKLDGASGQSVSDGQASTAQEPSGPAAAPSSSDIPSSNDYKVFHVGSITYGDTESSQTSQSGLLAGADLFAQLPFLLGTAPSETNSALFGTGNWSSSSLRSRFSNTFATPPLSAHPPPKAPEQSVQAAPTSTSTPSTTTPAPVPASDLMPPPPAPAAKKAEPRKDAQPATSSALETQREPIMRFTQWHYKGKKASHDAMDRGSTSFRSKMSTAAHFCSSQFQPDVYNPASSEGTGRSSGRNGSARFHEEEEESVSDSQWQ</sequence>
<evidence type="ECO:0000259" key="9">
    <source>
        <dbReference type="PROSITE" id="PS50802"/>
    </source>
</evidence>
<keyword evidence="3" id="KW-0645">Protease</keyword>
<dbReference type="SUPFAM" id="SSF54001">
    <property type="entry name" value="Cysteine proteinases"/>
    <property type="match status" value="1"/>
</dbReference>
<feature type="region of interest" description="Disordered" evidence="8">
    <location>
        <begin position="149"/>
        <end position="174"/>
    </location>
</feature>
<evidence type="ECO:0000256" key="8">
    <source>
        <dbReference type="SAM" id="MobiDB-lite"/>
    </source>
</evidence>
<feature type="region of interest" description="Disordered" evidence="8">
    <location>
        <begin position="262"/>
        <end position="282"/>
    </location>
</feature>
<feature type="region of interest" description="Disordered" evidence="8">
    <location>
        <begin position="70"/>
        <end position="107"/>
    </location>
</feature>
<keyword evidence="5" id="KW-0378">Hydrolase</keyword>
<dbReference type="GO" id="GO:0006508">
    <property type="term" value="P:proteolysis"/>
    <property type="evidence" value="ECO:0007669"/>
    <property type="project" value="UniProtKB-KW"/>
</dbReference>
<keyword evidence="11" id="KW-1185">Reference proteome</keyword>
<dbReference type="InterPro" id="IPR019400">
    <property type="entry name" value="Peptidase_C65_otubain"/>
</dbReference>
<dbReference type="eggNOG" id="KOG3991">
    <property type="taxonomic scope" value="Eukaryota"/>
</dbReference>
<feature type="compositionally biased region" description="Low complexity" evidence="8">
    <location>
        <begin position="1067"/>
        <end position="1094"/>
    </location>
</feature>
<dbReference type="Gene3D" id="3.30.200.60">
    <property type="entry name" value="Peptidase C65 Otubain, subdomain 1"/>
    <property type="match status" value="1"/>
</dbReference>
<feature type="coiled-coil region" evidence="7">
    <location>
        <begin position="28"/>
        <end position="55"/>
    </location>
</feature>
<evidence type="ECO:0000256" key="2">
    <source>
        <dbReference type="ARBA" id="ARBA00012759"/>
    </source>
</evidence>
<evidence type="ECO:0000256" key="5">
    <source>
        <dbReference type="ARBA" id="ARBA00022801"/>
    </source>
</evidence>
<dbReference type="Gene3D" id="1.20.1300.20">
    <property type="entry name" value="Peptidase C65 Otubain, subdomain 2"/>
    <property type="match status" value="1"/>
</dbReference>
<protein>
    <recommendedName>
        <fullName evidence="2">ubiquitinyl hydrolase 1</fullName>
        <ecNumber evidence="2">3.4.19.12</ecNumber>
    </recommendedName>
</protein>
<dbReference type="EC" id="3.4.19.12" evidence="2"/>
<feature type="compositionally biased region" description="Basic and acidic residues" evidence="8">
    <location>
        <begin position="160"/>
        <end position="174"/>
    </location>
</feature>
<feature type="compositionally biased region" description="Polar residues" evidence="8">
    <location>
        <begin position="1164"/>
        <end position="1187"/>
    </location>
</feature>
<dbReference type="AlphaFoldDB" id="S3D2K4"/>
<feature type="region of interest" description="Disordered" evidence="8">
    <location>
        <begin position="915"/>
        <end position="984"/>
    </location>
</feature>
<keyword evidence="7" id="KW-0175">Coiled coil</keyword>
<feature type="region of interest" description="Disordered" evidence="8">
    <location>
        <begin position="1164"/>
        <end position="1206"/>
    </location>
</feature>
<evidence type="ECO:0000256" key="6">
    <source>
        <dbReference type="ARBA" id="ARBA00022807"/>
    </source>
</evidence>
<reference evidence="10 11" key="1">
    <citation type="journal article" date="2013" name="BMC Genomics">
        <title>The genome and transcriptome of the pine saprophyte Ophiostoma piceae, and a comparison with the bark beetle-associated pine pathogen Grosmannia clavigera.</title>
        <authorList>
            <person name="Haridas S."/>
            <person name="Wang Y."/>
            <person name="Lim L."/>
            <person name="Massoumi Alamouti S."/>
            <person name="Jackman S."/>
            <person name="Docking R."/>
            <person name="Robertson G."/>
            <person name="Birol I."/>
            <person name="Bohlmann J."/>
            <person name="Breuil C."/>
        </authorList>
    </citation>
    <scope>NUCLEOTIDE SEQUENCE [LARGE SCALE GENOMIC DNA]</scope>
    <source>
        <strain evidence="10 11">UAMH 11346</strain>
    </source>
</reference>
<dbReference type="GO" id="GO:0004843">
    <property type="term" value="F:cysteine-type deubiquitinase activity"/>
    <property type="evidence" value="ECO:0007669"/>
    <property type="project" value="UniProtKB-EC"/>
</dbReference>
<evidence type="ECO:0000256" key="7">
    <source>
        <dbReference type="SAM" id="Coils"/>
    </source>
</evidence>
<keyword evidence="4" id="KW-0833">Ubl conjugation pathway</keyword>
<accession>S3D2K4</accession>
<proteinExistence type="predicted"/>
<feature type="compositionally biased region" description="Low complexity" evidence="8">
    <location>
        <begin position="325"/>
        <end position="353"/>
    </location>
</feature>
<dbReference type="Pfam" id="PF10275">
    <property type="entry name" value="Peptidase_C65"/>
    <property type="match status" value="1"/>
</dbReference>
<feature type="region of interest" description="Disordered" evidence="8">
    <location>
        <begin position="310"/>
        <end position="359"/>
    </location>
</feature>
<feature type="compositionally biased region" description="Low complexity" evidence="8">
    <location>
        <begin position="965"/>
        <end position="983"/>
    </location>
</feature>
<keyword evidence="6" id="KW-0788">Thiol protease</keyword>
<dbReference type="InterPro" id="IPR042468">
    <property type="entry name" value="Peptidase_C65_otubain_sub1"/>
</dbReference>
<dbReference type="Proteomes" id="UP000016923">
    <property type="component" value="Unassembled WGS sequence"/>
</dbReference>
<dbReference type="PROSITE" id="PS50802">
    <property type="entry name" value="OTU"/>
    <property type="match status" value="1"/>
</dbReference>
<evidence type="ECO:0000313" key="11">
    <source>
        <dbReference type="Proteomes" id="UP000016923"/>
    </source>
</evidence>
<dbReference type="STRING" id="1262450.S3D2K4"/>
<feature type="compositionally biased region" description="Polar residues" evidence="8">
    <location>
        <begin position="953"/>
        <end position="964"/>
    </location>
</feature>
<dbReference type="OrthoDB" id="18915at2759"/>
<name>S3D2K4_OPHP1</name>
<evidence type="ECO:0000256" key="1">
    <source>
        <dbReference type="ARBA" id="ARBA00000707"/>
    </source>
</evidence>
<feature type="compositionally biased region" description="Low complexity" evidence="8">
    <location>
        <begin position="263"/>
        <end position="273"/>
    </location>
</feature>
<evidence type="ECO:0000256" key="3">
    <source>
        <dbReference type="ARBA" id="ARBA00022670"/>
    </source>
</evidence>
<dbReference type="VEuPathDB" id="FungiDB:F503_00242"/>
<dbReference type="GO" id="GO:0071108">
    <property type="term" value="P:protein K48-linked deubiquitination"/>
    <property type="evidence" value="ECO:0007669"/>
    <property type="project" value="TreeGrafter"/>
</dbReference>
<feature type="domain" description="OTU" evidence="9">
    <location>
        <begin position="550"/>
        <end position="762"/>
    </location>
</feature>
<dbReference type="PANTHER" id="PTHR12931:SF15">
    <property type="entry name" value="UBIQUITIN THIOESTERASE OTUBAIN-LIKE"/>
    <property type="match status" value="1"/>
</dbReference>
<dbReference type="InterPro" id="IPR003323">
    <property type="entry name" value="OTU_dom"/>
</dbReference>
<gene>
    <name evidence="10" type="ORF">F503_00242</name>
</gene>
<evidence type="ECO:0000256" key="4">
    <source>
        <dbReference type="ARBA" id="ARBA00022786"/>
    </source>
</evidence>